<keyword evidence="5" id="KW-1185">Reference proteome</keyword>
<comment type="caution">
    <text evidence="4">The sequence shown here is derived from an EMBL/GenBank/DDBJ whole genome shotgun (WGS) entry which is preliminary data.</text>
</comment>
<proteinExistence type="inferred from homology"/>
<gene>
    <name evidence="4" type="ORF">B0H16DRAFT_1320920</name>
</gene>
<dbReference type="PANTHER" id="PTHR33365">
    <property type="entry name" value="YALI0B05434P"/>
    <property type="match status" value="1"/>
</dbReference>
<comment type="pathway">
    <text evidence="1">Mycotoxin biosynthesis.</text>
</comment>
<name>A0AAD7IMI5_9AGAR</name>
<evidence type="ECO:0000313" key="5">
    <source>
        <dbReference type="Proteomes" id="UP001215598"/>
    </source>
</evidence>
<dbReference type="EMBL" id="JARKIB010000079">
    <property type="protein sequence ID" value="KAJ7746595.1"/>
    <property type="molecule type" value="Genomic_DNA"/>
</dbReference>
<dbReference type="AlphaFoldDB" id="A0AAD7IMI5"/>
<protein>
    <submittedName>
        <fullName evidence="4">Uncharacterized protein</fullName>
    </submittedName>
</protein>
<evidence type="ECO:0000256" key="3">
    <source>
        <dbReference type="ARBA" id="ARBA00035112"/>
    </source>
</evidence>
<dbReference type="GO" id="GO:0016491">
    <property type="term" value="F:oxidoreductase activity"/>
    <property type="evidence" value="ECO:0007669"/>
    <property type="project" value="UniProtKB-KW"/>
</dbReference>
<organism evidence="4 5">
    <name type="scientific">Mycena metata</name>
    <dbReference type="NCBI Taxonomy" id="1033252"/>
    <lineage>
        <taxon>Eukaryota</taxon>
        <taxon>Fungi</taxon>
        <taxon>Dikarya</taxon>
        <taxon>Basidiomycota</taxon>
        <taxon>Agaricomycotina</taxon>
        <taxon>Agaricomycetes</taxon>
        <taxon>Agaricomycetidae</taxon>
        <taxon>Agaricales</taxon>
        <taxon>Marasmiineae</taxon>
        <taxon>Mycenaceae</taxon>
        <taxon>Mycena</taxon>
    </lineage>
</organism>
<comment type="similarity">
    <text evidence="3">Belongs to the ustYa family.</text>
</comment>
<sequence length="155" mass="17758">MRTDDFPLMLPGVPLGETVKMVVEESIHYSLDAGRNDYARSAWYAAFPDGVGSVRLGPHHRTFFVSMYHELHCLQQFRDILVEPNPKVAWGHLHHCLNYLRERALCQADLTLEPGDFTTRNFAQERVGATHVCRDWNAVISKARFFLLQCCPKGE</sequence>
<evidence type="ECO:0000313" key="4">
    <source>
        <dbReference type="EMBL" id="KAJ7746595.1"/>
    </source>
</evidence>
<dbReference type="PANTHER" id="PTHR33365:SF11">
    <property type="entry name" value="TAT PATHWAY SIGNAL SEQUENCE"/>
    <property type="match status" value="1"/>
</dbReference>
<keyword evidence="2" id="KW-0560">Oxidoreductase</keyword>
<accession>A0AAD7IMI5</accession>
<dbReference type="Proteomes" id="UP001215598">
    <property type="component" value="Unassembled WGS sequence"/>
</dbReference>
<evidence type="ECO:0000256" key="2">
    <source>
        <dbReference type="ARBA" id="ARBA00023002"/>
    </source>
</evidence>
<dbReference type="Pfam" id="PF11807">
    <property type="entry name" value="UstYa"/>
    <property type="match status" value="1"/>
</dbReference>
<reference evidence="4" key="1">
    <citation type="submission" date="2023-03" db="EMBL/GenBank/DDBJ databases">
        <title>Massive genome expansion in bonnet fungi (Mycena s.s.) driven by repeated elements and novel gene families across ecological guilds.</title>
        <authorList>
            <consortium name="Lawrence Berkeley National Laboratory"/>
            <person name="Harder C.B."/>
            <person name="Miyauchi S."/>
            <person name="Viragh M."/>
            <person name="Kuo A."/>
            <person name="Thoen E."/>
            <person name="Andreopoulos B."/>
            <person name="Lu D."/>
            <person name="Skrede I."/>
            <person name="Drula E."/>
            <person name="Henrissat B."/>
            <person name="Morin E."/>
            <person name="Kohler A."/>
            <person name="Barry K."/>
            <person name="LaButti K."/>
            <person name="Morin E."/>
            <person name="Salamov A."/>
            <person name="Lipzen A."/>
            <person name="Mereny Z."/>
            <person name="Hegedus B."/>
            <person name="Baldrian P."/>
            <person name="Stursova M."/>
            <person name="Weitz H."/>
            <person name="Taylor A."/>
            <person name="Grigoriev I.V."/>
            <person name="Nagy L.G."/>
            <person name="Martin F."/>
            <person name="Kauserud H."/>
        </authorList>
    </citation>
    <scope>NUCLEOTIDE SEQUENCE</scope>
    <source>
        <strain evidence="4">CBHHK182m</strain>
    </source>
</reference>
<evidence type="ECO:0000256" key="1">
    <source>
        <dbReference type="ARBA" id="ARBA00004685"/>
    </source>
</evidence>
<dbReference type="GO" id="GO:0043386">
    <property type="term" value="P:mycotoxin biosynthetic process"/>
    <property type="evidence" value="ECO:0007669"/>
    <property type="project" value="InterPro"/>
</dbReference>
<dbReference type="InterPro" id="IPR021765">
    <property type="entry name" value="UstYa-like"/>
</dbReference>